<dbReference type="Pfam" id="PF03737">
    <property type="entry name" value="RraA-like"/>
    <property type="match status" value="1"/>
</dbReference>
<gene>
    <name evidence="10" type="ORF">KP509_04G044800</name>
</gene>
<feature type="binding site" evidence="8">
    <location>
        <begin position="81"/>
        <end position="84"/>
    </location>
    <ligand>
        <name>substrate</name>
    </ligand>
</feature>
<evidence type="ECO:0000313" key="10">
    <source>
        <dbReference type="EMBL" id="KAH7439088.1"/>
    </source>
</evidence>
<evidence type="ECO:0000256" key="4">
    <source>
        <dbReference type="ARBA" id="ARBA00022723"/>
    </source>
</evidence>
<dbReference type="Gene3D" id="3.50.30.40">
    <property type="entry name" value="Ribonuclease E inhibitor RraA/RraA-like"/>
    <property type="match status" value="1"/>
</dbReference>
<dbReference type="GO" id="GO:0046872">
    <property type="term" value="F:metal ion binding"/>
    <property type="evidence" value="ECO:0007669"/>
    <property type="project" value="UniProtKB-KW"/>
</dbReference>
<dbReference type="PANTHER" id="PTHR33254">
    <property type="entry name" value="4-HYDROXY-4-METHYL-2-OXOGLUTARATE ALDOLASE 3-RELATED"/>
    <property type="match status" value="1"/>
</dbReference>
<feature type="binding site" evidence="8">
    <location>
        <position position="104"/>
    </location>
    <ligand>
        <name>Mg(2+)</name>
        <dbReference type="ChEBI" id="CHEBI:18420"/>
    </ligand>
</feature>
<dbReference type="GO" id="GO:0008428">
    <property type="term" value="F:ribonuclease inhibitor activity"/>
    <property type="evidence" value="ECO:0007669"/>
    <property type="project" value="InterPro"/>
</dbReference>
<dbReference type="GO" id="GO:0047443">
    <property type="term" value="F:4-hydroxy-4-methyl-2-oxoglutarate aldolase activity"/>
    <property type="evidence" value="ECO:0007669"/>
    <property type="project" value="UniProtKB-EC"/>
</dbReference>
<reference evidence="10" key="1">
    <citation type="submission" date="2021-08" db="EMBL/GenBank/DDBJ databases">
        <title>WGS assembly of Ceratopteris richardii.</title>
        <authorList>
            <person name="Marchant D.B."/>
            <person name="Chen G."/>
            <person name="Jenkins J."/>
            <person name="Shu S."/>
            <person name="Leebens-Mack J."/>
            <person name="Grimwood J."/>
            <person name="Schmutz J."/>
            <person name="Soltis P."/>
            <person name="Soltis D."/>
            <person name="Chen Z.-H."/>
        </authorList>
    </citation>
    <scope>NUCLEOTIDE SEQUENCE</scope>
    <source>
        <strain evidence="10">Whitten #5841</strain>
        <tissue evidence="10">Leaf</tissue>
    </source>
</reference>
<dbReference type="CDD" id="cd16841">
    <property type="entry name" value="RraA_family"/>
    <property type="match status" value="1"/>
</dbReference>
<dbReference type="PANTHER" id="PTHR33254:SF4">
    <property type="entry name" value="4-HYDROXY-4-METHYL-2-OXOGLUTARATE ALDOLASE 3-RELATED"/>
    <property type="match status" value="1"/>
</dbReference>
<proteinExistence type="inferred from homology"/>
<comment type="cofactor">
    <cofactor evidence="9">
        <name>a divalent metal cation</name>
        <dbReference type="ChEBI" id="CHEBI:60240"/>
    </cofactor>
</comment>
<name>A0A8T2UWI2_CERRI</name>
<dbReference type="GO" id="GO:0051252">
    <property type="term" value="P:regulation of RNA metabolic process"/>
    <property type="evidence" value="ECO:0007669"/>
    <property type="project" value="InterPro"/>
</dbReference>
<protein>
    <recommendedName>
        <fullName evidence="9">4-hydroxy-4-methyl-2-oxoglutarate aldolase</fullName>
        <shortName evidence="9">HMG aldolase</shortName>
        <ecNumber evidence="9">4.1.1.112</ecNumber>
        <ecNumber evidence="9">4.1.3.17</ecNumber>
    </recommendedName>
    <alternativeName>
        <fullName evidence="9">Oxaloacetate decarboxylase</fullName>
    </alternativeName>
</protein>
<comment type="function">
    <text evidence="6 9">Catalyzes the aldol cleavage of 4-hydroxy-4-methyl-2-oxoglutarate (HMG) into 2 molecules of pyruvate. Also contains a secondary oxaloacetate (OAA) decarboxylase activity due to the common pyruvate enolate transition state formed following C-C bond cleavage in the retro-aldol and decarboxylation reactions.</text>
</comment>
<evidence type="ECO:0000256" key="9">
    <source>
        <dbReference type="RuleBase" id="RU004338"/>
    </source>
</evidence>
<dbReference type="Proteomes" id="UP000825935">
    <property type="component" value="Chromosome 4"/>
</dbReference>
<comment type="catalytic activity">
    <reaction evidence="1 9">
        <text>4-hydroxy-4-methyl-2-oxoglutarate = 2 pyruvate</text>
        <dbReference type="Rhea" id="RHEA:22748"/>
        <dbReference type="ChEBI" id="CHEBI:15361"/>
        <dbReference type="ChEBI" id="CHEBI:58276"/>
        <dbReference type="EC" id="4.1.3.17"/>
    </reaction>
</comment>
<dbReference type="EC" id="4.1.3.17" evidence="9"/>
<evidence type="ECO:0000256" key="6">
    <source>
        <dbReference type="ARBA" id="ARBA00025046"/>
    </source>
</evidence>
<dbReference type="OMA" id="CDAHEDQ"/>
<dbReference type="InterPro" id="IPR010203">
    <property type="entry name" value="RraA"/>
</dbReference>
<keyword evidence="4 8" id="KW-0479">Metal-binding</keyword>
<dbReference type="NCBIfam" id="NF006875">
    <property type="entry name" value="PRK09372.1"/>
    <property type="match status" value="1"/>
</dbReference>
<dbReference type="SUPFAM" id="SSF89562">
    <property type="entry name" value="RraA-like"/>
    <property type="match status" value="1"/>
</dbReference>
<dbReference type="EC" id="4.1.1.112" evidence="9"/>
<dbReference type="NCBIfam" id="TIGR01935">
    <property type="entry name" value="NOT-MenG"/>
    <property type="match status" value="1"/>
</dbReference>
<comment type="catalytic activity">
    <reaction evidence="7 9">
        <text>oxaloacetate + H(+) = pyruvate + CO2</text>
        <dbReference type="Rhea" id="RHEA:15641"/>
        <dbReference type="ChEBI" id="CHEBI:15361"/>
        <dbReference type="ChEBI" id="CHEBI:15378"/>
        <dbReference type="ChEBI" id="CHEBI:16452"/>
        <dbReference type="ChEBI" id="CHEBI:16526"/>
        <dbReference type="EC" id="4.1.1.112"/>
    </reaction>
</comment>
<comment type="cofactor">
    <cofactor evidence="8">
        <name>Mg(2+)</name>
        <dbReference type="ChEBI" id="CHEBI:18420"/>
    </cofactor>
</comment>
<comment type="caution">
    <text evidence="10">The sequence shown here is derived from an EMBL/GenBank/DDBJ whole genome shotgun (WGS) entry which is preliminary data.</text>
</comment>
<dbReference type="InterPro" id="IPR005493">
    <property type="entry name" value="RraA/RraA-like"/>
</dbReference>
<evidence type="ECO:0000256" key="3">
    <source>
        <dbReference type="ARBA" id="ARBA00011233"/>
    </source>
</evidence>
<keyword evidence="11" id="KW-1185">Reference proteome</keyword>
<comment type="subunit">
    <text evidence="3 9">Homotrimer.</text>
</comment>
<evidence type="ECO:0000256" key="1">
    <source>
        <dbReference type="ARBA" id="ARBA00001342"/>
    </source>
</evidence>
<organism evidence="10 11">
    <name type="scientific">Ceratopteris richardii</name>
    <name type="common">Triangle waterfern</name>
    <dbReference type="NCBI Taxonomy" id="49495"/>
    <lineage>
        <taxon>Eukaryota</taxon>
        <taxon>Viridiplantae</taxon>
        <taxon>Streptophyta</taxon>
        <taxon>Embryophyta</taxon>
        <taxon>Tracheophyta</taxon>
        <taxon>Polypodiopsida</taxon>
        <taxon>Polypodiidae</taxon>
        <taxon>Polypodiales</taxon>
        <taxon>Pteridineae</taxon>
        <taxon>Pteridaceae</taxon>
        <taxon>Parkerioideae</taxon>
        <taxon>Ceratopteris</taxon>
    </lineage>
</organism>
<dbReference type="InterPro" id="IPR036704">
    <property type="entry name" value="RraA/RraA-like_sf"/>
</dbReference>
<comment type="similarity">
    <text evidence="2 9">Belongs to the class II aldolase/RraA-like family.</text>
</comment>
<sequence>MEKLGTTDLCDEHMDFVASGELRVLPPSFQAYGKRRQFAGPVSTVKVFEDNVLVRKALEQDGRGRVLIVDGGGSLRCALLGGNLAVLGEKNGWSGVIVNGCVRDVNEINSCDIGVRALASHPLKSIKKGEGSEDAVVFVGGVRIHPGEWCYADDDGVIISSMKLSKL</sequence>
<dbReference type="AlphaFoldDB" id="A0A8T2UWI2"/>
<accession>A0A8T2UWI2</accession>
<dbReference type="OrthoDB" id="1476984at2759"/>
<keyword evidence="5 9" id="KW-0456">Lyase</keyword>
<dbReference type="EMBL" id="CM035409">
    <property type="protein sequence ID" value="KAH7439088.1"/>
    <property type="molecule type" value="Genomic_DNA"/>
</dbReference>
<feature type="binding site" evidence="8">
    <location>
        <position position="103"/>
    </location>
    <ligand>
        <name>substrate</name>
    </ligand>
</feature>
<evidence type="ECO:0000313" key="11">
    <source>
        <dbReference type="Proteomes" id="UP000825935"/>
    </source>
</evidence>
<evidence type="ECO:0000256" key="7">
    <source>
        <dbReference type="ARBA" id="ARBA00047973"/>
    </source>
</evidence>
<evidence type="ECO:0000256" key="8">
    <source>
        <dbReference type="PIRSR" id="PIRSR605493-1"/>
    </source>
</evidence>
<dbReference type="GO" id="GO:0008948">
    <property type="term" value="F:oxaloacetate decarboxylase activity"/>
    <property type="evidence" value="ECO:0007669"/>
    <property type="project" value="UniProtKB-EC"/>
</dbReference>
<evidence type="ECO:0000256" key="2">
    <source>
        <dbReference type="ARBA" id="ARBA00008621"/>
    </source>
</evidence>
<keyword evidence="8" id="KW-0460">Magnesium</keyword>
<evidence type="ECO:0000256" key="5">
    <source>
        <dbReference type="ARBA" id="ARBA00023239"/>
    </source>
</evidence>